<keyword evidence="2" id="KW-1185">Reference proteome</keyword>
<organism evidence="1 2">
    <name type="scientific">Salix brachista</name>
    <dbReference type="NCBI Taxonomy" id="2182728"/>
    <lineage>
        <taxon>Eukaryota</taxon>
        <taxon>Viridiplantae</taxon>
        <taxon>Streptophyta</taxon>
        <taxon>Embryophyta</taxon>
        <taxon>Tracheophyta</taxon>
        <taxon>Spermatophyta</taxon>
        <taxon>Magnoliopsida</taxon>
        <taxon>eudicotyledons</taxon>
        <taxon>Gunneridae</taxon>
        <taxon>Pentapetalae</taxon>
        <taxon>rosids</taxon>
        <taxon>fabids</taxon>
        <taxon>Malpighiales</taxon>
        <taxon>Salicaceae</taxon>
        <taxon>Saliceae</taxon>
        <taxon>Salix</taxon>
    </lineage>
</organism>
<dbReference type="AlphaFoldDB" id="A0A5N5LRH8"/>
<dbReference type="GO" id="GO:0008180">
    <property type="term" value="C:COP9 signalosome"/>
    <property type="evidence" value="ECO:0007669"/>
    <property type="project" value="TreeGrafter"/>
</dbReference>
<dbReference type="PANTHER" id="PTHR15350">
    <property type="entry name" value="COP9 SIGNALOSOME COMPLEX SUBUNIT 7/DENDRITIC CELL PROTEIN GA17"/>
    <property type="match status" value="1"/>
</dbReference>
<protein>
    <recommendedName>
        <fullName evidence="3">PCI domain-containing protein</fullName>
    </recommendedName>
</protein>
<dbReference type="PANTHER" id="PTHR15350:SF17">
    <property type="entry name" value="COMPLEX SUBUNIT 7A, PUTATIVE-RELATED"/>
    <property type="match status" value="1"/>
</dbReference>
<sequence length="152" mass="17076">MYVTGFLHEEKLNSYSIWILEEKLNSYWVLAQKLNSYLVLAQTTVSLHLGSLFVLLDLPILAKPDKVESIILSIISMLSSPNDESSANVAAALQGTEDAAYIDLLRLFAYGTWRDYKGNSALLPKLLPHQILKLKQLTVLTLSETNKVLHFN</sequence>
<comment type="caution">
    <text evidence="1">The sequence shown here is derived from an EMBL/GenBank/DDBJ whole genome shotgun (WGS) entry which is preliminary data.</text>
</comment>
<dbReference type="Proteomes" id="UP000326939">
    <property type="component" value="Chromosome 8"/>
</dbReference>
<reference evidence="2" key="1">
    <citation type="journal article" date="2019" name="Gigascience">
        <title>De novo genome assembly of the endangered Acer yangbiense, a plant species with extremely small populations endemic to Yunnan Province, China.</title>
        <authorList>
            <person name="Yang J."/>
            <person name="Wariss H.M."/>
            <person name="Tao L."/>
            <person name="Zhang R."/>
            <person name="Yun Q."/>
            <person name="Hollingsworth P."/>
            <person name="Dao Z."/>
            <person name="Luo G."/>
            <person name="Guo H."/>
            <person name="Ma Y."/>
            <person name="Sun W."/>
        </authorList>
    </citation>
    <scope>NUCLEOTIDE SEQUENCE [LARGE SCALE GENOMIC DNA]</scope>
    <source>
        <strain evidence="2">cv. br00</strain>
    </source>
</reference>
<name>A0A5N5LRH8_9ROSI</name>
<accession>A0A5N5LRH8</accession>
<dbReference type="InterPro" id="IPR045237">
    <property type="entry name" value="COPS7/eIF3m"/>
</dbReference>
<evidence type="ECO:0008006" key="3">
    <source>
        <dbReference type="Google" id="ProtNLM"/>
    </source>
</evidence>
<evidence type="ECO:0000313" key="2">
    <source>
        <dbReference type="Proteomes" id="UP000326939"/>
    </source>
</evidence>
<evidence type="ECO:0000313" key="1">
    <source>
        <dbReference type="EMBL" id="KAB5545363.1"/>
    </source>
</evidence>
<dbReference type="EMBL" id="VDCV01000008">
    <property type="protein sequence ID" value="KAB5545363.1"/>
    <property type="molecule type" value="Genomic_DNA"/>
</dbReference>
<proteinExistence type="predicted"/>
<gene>
    <name evidence="1" type="ORF">DKX38_013475</name>
</gene>